<keyword evidence="2" id="KW-1185">Reference proteome</keyword>
<sequence length="179" mass="20101">MLLLAEVYDHRIYRYWNLLEQLNQIKDEDKLVAYKLPVGSENLLRVEILHRLVDRYISESMFNITRKLIGSPLVTCIPNNCTRKSDIYAAVSAVLAPFIRAKVHIPDESAHKLNSNGPSLDGIVLTDNGTTCENDVSTSNVDKEAADELLPFQLWLTDEKANRRDPIDADSNGASGFIT</sequence>
<accession>A0A8J5R8V2</accession>
<organism evidence="1 2">
    <name type="scientific">Zizania palustris</name>
    <name type="common">Northern wild rice</name>
    <dbReference type="NCBI Taxonomy" id="103762"/>
    <lineage>
        <taxon>Eukaryota</taxon>
        <taxon>Viridiplantae</taxon>
        <taxon>Streptophyta</taxon>
        <taxon>Embryophyta</taxon>
        <taxon>Tracheophyta</taxon>
        <taxon>Spermatophyta</taxon>
        <taxon>Magnoliopsida</taxon>
        <taxon>Liliopsida</taxon>
        <taxon>Poales</taxon>
        <taxon>Poaceae</taxon>
        <taxon>BOP clade</taxon>
        <taxon>Oryzoideae</taxon>
        <taxon>Oryzeae</taxon>
        <taxon>Zizaniinae</taxon>
        <taxon>Zizania</taxon>
    </lineage>
</organism>
<feature type="non-terminal residue" evidence="1">
    <location>
        <position position="1"/>
    </location>
</feature>
<dbReference type="Proteomes" id="UP000729402">
    <property type="component" value="Unassembled WGS sequence"/>
</dbReference>
<reference evidence="1" key="1">
    <citation type="journal article" date="2021" name="bioRxiv">
        <title>Whole Genome Assembly and Annotation of Northern Wild Rice, Zizania palustris L., Supports a Whole Genome Duplication in the Zizania Genus.</title>
        <authorList>
            <person name="Haas M."/>
            <person name="Kono T."/>
            <person name="Macchietto M."/>
            <person name="Millas R."/>
            <person name="McGilp L."/>
            <person name="Shao M."/>
            <person name="Duquette J."/>
            <person name="Hirsch C.N."/>
            <person name="Kimball J."/>
        </authorList>
    </citation>
    <scope>NUCLEOTIDE SEQUENCE</scope>
    <source>
        <tissue evidence="1">Fresh leaf tissue</tissue>
    </source>
</reference>
<evidence type="ECO:0000313" key="1">
    <source>
        <dbReference type="EMBL" id="KAG8044697.1"/>
    </source>
</evidence>
<dbReference type="OrthoDB" id="292964at2759"/>
<dbReference type="AlphaFoldDB" id="A0A8J5R8V2"/>
<evidence type="ECO:0000313" key="2">
    <source>
        <dbReference type="Proteomes" id="UP000729402"/>
    </source>
</evidence>
<comment type="caution">
    <text evidence="1">The sequence shown here is derived from an EMBL/GenBank/DDBJ whole genome shotgun (WGS) entry which is preliminary data.</text>
</comment>
<name>A0A8J5R8V2_ZIZPA</name>
<dbReference type="EMBL" id="JAAALK010000394">
    <property type="protein sequence ID" value="KAG8044697.1"/>
    <property type="molecule type" value="Genomic_DNA"/>
</dbReference>
<reference evidence="1" key="2">
    <citation type="submission" date="2021-02" db="EMBL/GenBank/DDBJ databases">
        <authorList>
            <person name="Kimball J.A."/>
            <person name="Haas M.W."/>
            <person name="Macchietto M."/>
            <person name="Kono T."/>
            <person name="Duquette J."/>
            <person name="Shao M."/>
        </authorList>
    </citation>
    <scope>NUCLEOTIDE SEQUENCE</scope>
    <source>
        <tissue evidence="1">Fresh leaf tissue</tissue>
    </source>
</reference>
<protein>
    <submittedName>
        <fullName evidence="1">Uncharacterized protein</fullName>
    </submittedName>
</protein>
<proteinExistence type="predicted"/>
<gene>
    <name evidence="1" type="ORF">GUJ93_ZPchr0074g33539</name>
</gene>